<dbReference type="SUPFAM" id="SSF82171">
    <property type="entry name" value="DPP6 N-terminal domain-like"/>
    <property type="match status" value="1"/>
</dbReference>
<dbReference type="RefSeq" id="WP_311662199.1">
    <property type="nucleotide sequence ID" value="NZ_JAVRHT010000005.1"/>
</dbReference>
<dbReference type="GO" id="GO:0016787">
    <property type="term" value="F:hydrolase activity"/>
    <property type="evidence" value="ECO:0007669"/>
    <property type="project" value="UniProtKB-KW"/>
</dbReference>
<dbReference type="Gene3D" id="2.120.10.30">
    <property type="entry name" value="TolB, C-terminal domain"/>
    <property type="match status" value="2"/>
</dbReference>
<evidence type="ECO:0000259" key="4">
    <source>
        <dbReference type="Pfam" id="PF00326"/>
    </source>
</evidence>
<dbReference type="Pfam" id="PF07676">
    <property type="entry name" value="PD40"/>
    <property type="match status" value="1"/>
</dbReference>
<evidence type="ECO:0000256" key="3">
    <source>
        <dbReference type="SAM" id="SignalP"/>
    </source>
</evidence>
<dbReference type="Proteomes" id="UP001267426">
    <property type="component" value="Unassembled WGS sequence"/>
</dbReference>
<keyword evidence="6" id="KW-1185">Reference proteome</keyword>
<dbReference type="InterPro" id="IPR001375">
    <property type="entry name" value="Peptidase_S9_cat"/>
</dbReference>
<protein>
    <submittedName>
        <fullName evidence="5">S9 family peptidase</fullName>
        <ecNumber evidence="5">3.4.-.-</ecNumber>
    </submittedName>
</protein>
<dbReference type="PANTHER" id="PTHR42776:SF27">
    <property type="entry name" value="DIPEPTIDYL PEPTIDASE FAMILY MEMBER 6"/>
    <property type="match status" value="1"/>
</dbReference>
<dbReference type="PANTHER" id="PTHR42776">
    <property type="entry name" value="SERINE PEPTIDASE S9 FAMILY MEMBER"/>
    <property type="match status" value="1"/>
</dbReference>
<accession>A0ABU3BNM2</accession>
<dbReference type="InterPro" id="IPR011659">
    <property type="entry name" value="WD40"/>
</dbReference>
<keyword evidence="2" id="KW-0720">Serine protease</keyword>
<reference evidence="5 6" key="1">
    <citation type="submission" date="2023-09" db="EMBL/GenBank/DDBJ databases">
        <authorList>
            <person name="Rey-Velasco X."/>
        </authorList>
    </citation>
    <scope>NUCLEOTIDE SEQUENCE [LARGE SCALE GENOMIC DNA]</scope>
    <source>
        <strain evidence="5 6">F394</strain>
    </source>
</reference>
<keyword evidence="2" id="KW-0645">Protease</keyword>
<dbReference type="InterPro" id="IPR029058">
    <property type="entry name" value="AB_hydrolase_fold"/>
</dbReference>
<dbReference type="EMBL" id="JAVRHT010000005">
    <property type="protein sequence ID" value="MDT0630863.1"/>
    <property type="molecule type" value="Genomic_DNA"/>
</dbReference>
<dbReference type="InterPro" id="IPR011042">
    <property type="entry name" value="6-blade_b-propeller_TolB-like"/>
</dbReference>
<comment type="caution">
    <text evidence="5">The sequence shown here is derived from an EMBL/GenBank/DDBJ whole genome shotgun (WGS) entry which is preliminary data.</text>
</comment>
<keyword evidence="1 5" id="KW-0378">Hydrolase</keyword>
<dbReference type="SUPFAM" id="SSF53474">
    <property type="entry name" value="alpha/beta-Hydrolases"/>
    <property type="match status" value="1"/>
</dbReference>
<evidence type="ECO:0000256" key="1">
    <source>
        <dbReference type="ARBA" id="ARBA00022801"/>
    </source>
</evidence>
<evidence type="ECO:0000256" key="2">
    <source>
        <dbReference type="ARBA" id="ARBA00022825"/>
    </source>
</evidence>
<name>A0ABU3BNM2_9BACT</name>
<proteinExistence type="predicted"/>
<dbReference type="EC" id="3.4.-.-" evidence="5"/>
<dbReference type="Gene3D" id="3.40.50.1820">
    <property type="entry name" value="alpha/beta hydrolase"/>
    <property type="match status" value="1"/>
</dbReference>
<feature type="domain" description="Peptidase S9 prolyl oligopeptidase catalytic" evidence="4">
    <location>
        <begin position="449"/>
        <end position="657"/>
    </location>
</feature>
<feature type="chain" id="PRO_5046353754" evidence="3">
    <location>
        <begin position="23"/>
        <end position="661"/>
    </location>
</feature>
<organism evidence="5 6">
    <name type="scientific">Rubrivirga litoralis</name>
    <dbReference type="NCBI Taxonomy" id="3075598"/>
    <lineage>
        <taxon>Bacteria</taxon>
        <taxon>Pseudomonadati</taxon>
        <taxon>Rhodothermota</taxon>
        <taxon>Rhodothermia</taxon>
        <taxon>Rhodothermales</taxon>
        <taxon>Rubricoccaceae</taxon>
        <taxon>Rubrivirga</taxon>
    </lineage>
</organism>
<sequence>MKRTLPLLSLWVLVLSPGVARAQVAGGESGYDAGIEAVEPTDEQVAVGLAGADPADIGRYLIAESGAARGAQLSPDGSTLAFLWAVTGEPQLWIQPATGGQPQRLTYGSGVTFFRWAPGGQALLYGADDDGDEQEAYFVVRASGADERRALPAVSGGFRAFGDFVSADRVAYASTERNGLDFDLYVADLSDGEARLVREGRFGMFVRSVSPDGQYAVVAETVGEDSDNLYLLDLATGGLDTLSAPDRRASHAGGGIAWDPDGSGFYLATNRDRDVAALTFYRLGEGFETVEAPAGDVEGVHLCGRGGRYLAWTVNDGGYSRLQVRDREGGAALDMPDLPEGVYGLDCGTGSPRLAVTVSGWRTPGDVVVWDLGTGDVHRPFRSDLAGLDPSRLVRPESVTMPARDGVQLQGLLYLPDATSRAAAGTDDGPPPVVFFVHGGPTSQSRPGFDPVVQYHVDRGLAVFEPNVRGSSGFGHTYVTLDDQERRLDSVRDLVDMLEWLGDAGLVDADRAAVVGGSYGGYAVNAVLAAYPGHFVAGASLYGVADWVTALDVASPALKASDRIEYGDISEPRWRAFYGENSPVRQADGIDVPVLYSHGARDPRIDIAETETMVRSLRSRGVEAPFVRFLDEGHGWRKLSNRLFYYRYQAAFLEGVLVGAE</sequence>
<dbReference type="Pfam" id="PF00326">
    <property type="entry name" value="Peptidase_S9"/>
    <property type="match status" value="1"/>
</dbReference>
<keyword evidence="3" id="KW-0732">Signal</keyword>
<gene>
    <name evidence="5" type="ORF">RM540_03805</name>
</gene>
<feature type="signal peptide" evidence="3">
    <location>
        <begin position="1"/>
        <end position="22"/>
    </location>
</feature>
<evidence type="ECO:0000313" key="6">
    <source>
        <dbReference type="Proteomes" id="UP001267426"/>
    </source>
</evidence>
<evidence type="ECO:0000313" key="5">
    <source>
        <dbReference type="EMBL" id="MDT0630863.1"/>
    </source>
</evidence>